<evidence type="ECO:0000256" key="3">
    <source>
        <dbReference type="ARBA" id="ARBA00023004"/>
    </source>
</evidence>
<dbReference type="EMBL" id="JAHZSS010000014">
    <property type="protein sequence ID" value="MBW8191800.1"/>
    <property type="molecule type" value="Genomic_DNA"/>
</dbReference>
<keyword evidence="8" id="KW-1185">Reference proteome</keyword>
<dbReference type="InterPro" id="IPR011041">
    <property type="entry name" value="Quinoprot_gluc/sorb_DH_b-prop"/>
</dbReference>
<gene>
    <name evidence="7" type="ORF">K0504_12205</name>
</gene>
<keyword evidence="1 4" id="KW-0349">Heme</keyword>
<dbReference type="InterPro" id="IPR011042">
    <property type="entry name" value="6-blade_b-propeller_TolB-like"/>
</dbReference>
<dbReference type="Gene3D" id="2.120.10.30">
    <property type="entry name" value="TolB, C-terminal domain"/>
    <property type="match status" value="1"/>
</dbReference>
<evidence type="ECO:0000313" key="8">
    <source>
        <dbReference type="Proteomes" id="UP001166251"/>
    </source>
</evidence>
<comment type="caution">
    <text evidence="7">The sequence shown here is derived from an EMBL/GenBank/DDBJ whole genome shotgun (WGS) entry which is preliminary data.</text>
</comment>
<evidence type="ECO:0000256" key="5">
    <source>
        <dbReference type="SAM" id="SignalP"/>
    </source>
</evidence>
<feature type="domain" description="Cytochrome c" evidence="6">
    <location>
        <begin position="21"/>
        <end position="100"/>
    </location>
</feature>
<dbReference type="PANTHER" id="PTHR19328:SF75">
    <property type="entry name" value="ALDOSE SUGAR DEHYDROGENASE YLII"/>
    <property type="match status" value="1"/>
</dbReference>
<feature type="chain" id="PRO_5046347776" evidence="5">
    <location>
        <begin position="24"/>
        <end position="469"/>
    </location>
</feature>
<dbReference type="Pfam" id="PF13442">
    <property type="entry name" value="Cytochrome_CBB3"/>
    <property type="match status" value="1"/>
</dbReference>
<dbReference type="Pfam" id="PF07995">
    <property type="entry name" value="GSDH"/>
    <property type="match status" value="1"/>
</dbReference>
<dbReference type="InterPro" id="IPR036909">
    <property type="entry name" value="Cyt_c-like_dom_sf"/>
</dbReference>
<evidence type="ECO:0000256" key="2">
    <source>
        <dbReference type="ARBA" id="ARBA00022723"/>
    </source>
</evidence>
<accession>A0ABS7EHJ9</accession>
<keyword evidence="5" id="KW-0732">Signal</keyword>
<dbReference type="SUPFAM" id="SSF50952">
    <property type="entry name" value="Soluble quinoprotein glucose dehydrogenase"/>
    <property type="match status" value="1"/>
</dbReference>
<evidence type="ECO:0000256" key="4">
    <source>
        <dbReference type="PROSITE-ProRule" id="PRU00433"/>
    </source>
</evidence>
<dbReference type="PANTHER" id="PTHR19328">
    <property type="entry name" value="HEDGEHOG-INTERACTING PROTEIN"/>
    <property type="match status" value="1"/>
</dbReference>
<keyword evidence="2 4" id="KW-0479">Metal-binding</keyword>
<evidence type="ECO:0000256" key="1">
    <source>
        <dbReference type="ARBA" id="ARBA00022617"/>
    </source>
</evidence>
<proteinExistence type="predicted"/>
<name>A0ABS7EHJ9_9GAMM</name>
<feature type="signal peptide" evidence="5">
    <location>
        <begin position="1"/>
        <end position="23"/>
    </location>
</feature>
<dbReference type="InterPro" id="IPR012938">
    <property type="entry name" value="Glc/Sorbosone_DH"/>
</dbReference>
<protein>
    <submittedName>
        <fullName evidence="7">PQQ-dependent sugar dehydrogenase</fullName>
    </submittedName>
</protein>
<dbReference type="SUPFAM" id="SSF46626">
    <property type="entry name" value="Cytochrome c"/>
    <property type="match status" value="1"/>
</dbReference>
<dbReference type="RefSeq" id="WP_220104476.1">
    <property type="nucleotide sequence ID" value="NZ_JAHZSS010000014.1"/>
</dbReference>
<organism evidence="7 8">
    <name type="scientific">Neiella holothuriorum</name>
    <dbReference type="NCBI Taxonomy" id="2870530"/>
    <lineage>
        <taxon>Bacteria</taxon>
        <taxon>Pseudomonadati</taxon>
        <taxon>Pseudomonadota</taxon>
        <taxon>Gammaproteobacteria</taxon>
        <taxon>Alteromonadales</taxon>
        <taxon>Echinimonadaceae</taxon>
        <taxon>Neiella</taxon>
    </lineage>
</organism>
<reference evidence="7" key="1">
    <citation type="submission" date="2021-07" db="EMBL/GenBank/DDBJ databases">
        <title>Neiella marina sp. nov., isolated from the intestinal content of sea cucumber Apostichopus japonicus.</title>
        <authorList>
            <person name="Bai X."/>
        </authorList>
    </citation>
    <scope>NUCLEOTIDE SEQUENCE</scope>
    <source>
        <strain evidence="7">126</strain>
    </source>
</reference>
<sequence>MNALFISTLLIVLSTLISTQANARTAAGVYRDYCADCHGRNLEGGLGPSLTDSVWLYDNTDQGIEKIIRDGSIENGMPPFAATLDDKAIRSLVIHIREKASQANNDESVGAVEQGLVQTKHHAFELVELAKFSGITWAMAQLPDGSFLVTIRDKQLWHLQPDGSATEIKGLPDIWQRGQGGLLDVALHPEFEKTGWVYLTYSESQDLFSGMTTLVRGKIEQGKWQQQQILFSGDSDDSSSAGVHFGSRIIFKDNHLYFTIGDRGRKEQAQSLDHPNGKVHRLTLDGATPADNPYPDAKYPSIWSYGHRNPQGITLNPATGDIWSVEHGPRGGDELNLIKKGLNYGWPEITHGMNYSGTPMTANTAKAGMEQPEVFWVPSLAVSAVHFYQGNQFPQWRGHLLVASLRAEQLVLLELKDSKVQSQEVLLRNQDRIRDVIEGRDGSIYLALEDRGTNSSRIVRLEPVETPAQ</sequence>
<keyword evidence="3 4" id="KW-0408">Iron</keyword>
<dbReference type="PROSITE" id="PS51007">
    <property type="entry name" value="CYTC"/>
    <property type="match status" value="1"/>
</dbReference>
<dbReference type="InterPro" id="IPR009056">
    <property type="entry name" value="Cyt_c-like_dom"/>
</dbReference>
<dbReference type="Gene3D" id="1.10.760.10">
    <property type="entry name" value="Cytochrome c-like domain"/>
    <property type="match status" value="1"/>
</dbReference>
<dbReference type="Proteomes" id="UP001166251">
    <property type="component" value="Unassembled WGS sequence"/>
</dbReference>
<evidence type="ECO:0000313" key="7">
    <source>
        <dbReference type="EMBL" id="MBW8191800.1"/>
    </source>
</evidence>
<evidence type="ECO:0000259" key="6">
    <source>
        <dbReference type="PROSITE" id="PS51007"/>
    </source>
</evidence>